<evidence type="ECO:0000313" key="6">
    <source>
        <dbReference type="EMBL" id="CAI6089009.1"/>
    </source>
</evidence>
<keyword evidence="7" id="KW-1185">Reference proteome</keyword>
<feature type="region of interest" description="Disordered" evidence="4">
    <location>
        <begin position="61"/>
        <end position="147"/>
    </location>
</feature>
<feature type="domain" description="Zn(2)-C6 fungal-type" evidence="5">
    <location>
        <begin position="16"/>
        <end position="47"/>
    </location>
</feature>
<evidence type="ECO:0000259" key="5">
    <source>
        <dbReference type="PROSITE" id="PS50048"/>
    </source>
</evidence>
<dbReference type="SMART" id="SM00066">
    <property type="entry name" value="GAL4"/>
    <property type="match status" value="1"/>
</dbReference>
<dbReference type="PROSITE" id="PS00463">
    <property type="entry name" value="ZN2_CY6_FUNGAL_1"/>
    <property type="match status" value="1"/>
</dbReference>
<feature type="compositionally biased region" description="Polar residues" evidence="4">
    <location>
        <begin position="133"/>
        <end position="145"/>
    </location>
</feature>
<dbReference type="Pfam" id="PF00172">
    <property type="entry name" value="Zn_clus"/>
    <property type="match status" value="1"/>
</dbReference>
<evidence type="ECO:0000256" key="1">
    <source>
        <dbReference type="ARBA" id="ARBA00004123"/>
    </source>
</evidence>
<organism evidence="6 7">
    <name type="scientific">Clonostachys chloroleuca</name>
    <dbReference type="NCBI Taxonomy" id="1926264"/>
    <lineage>
        <taxon>Eukaryota</taxon>
        <taxon>Fungi</taxon>
        <taxon>Dikarya</taxon>
        <taxon>Ascomycota</taxon>
        <taxon>Pezizomycotina</taxon>
        <taxon>Sordariomycetes</taxon>
        <taxon>Hypocreomycetidae</taxon>
        <taxon>Hypocreales</taxon>
        <taxon>Bionectriaceae</taxon>
        <taxon>Clonostachys</taxon>
    </lineage>
</organism>
<evidence type="ECO:0000313" key="7">
    <source>
        <dbReference type="Proteomes" id="UP001160390"/>
    </source>
</evidence>
<dbReference type="CDD" id="cd00067">
    <property type="entry name" value="GAL4"/>
    <property type="match status" value="1"/>
</dbReference>
<dbReference type="GO" id="GO:0006351">
    <property type="term" value="P:DNA-templated transcription"/>
    <property type="evidence" value="ECO:0007669"/>
    <property type="project" value="InterPro"/>
</dbReference>
<proteinExistence type="predicted"/>
<dbReference type="GO" id="GO:0008270">
    <property type="term" value="F:zinc ion binding"/>
    <property type="evidence" value="ECO:0007669"/>
    <property type="project" value="InterPro"/>
</dbReference>
<evidence type="ECO:0000256" key="2">
    <source>
        <dbReference type="ARBA" id="ARBA00022723"/>
    </source>
</evidence>
<dbReference type="PROSITE" id="PS50048">
    <property type="entry name" value="ZN2_CY6_FUNGAL_2"/>
    <property type="match status" value="1"/>
</dbReference>
<accession>A0AA35Q3K6</accession>
<dbReference type="Proteomes" id="UP001160390">
    <property type="component" value="Unassembled WGS sequence"/>
</dbReference>
<dbReference type="GO" id="GO:0003677">
    <property type="term" value="F:DNA binding"/>
    <property type="evidence" value="ECO:0007669"/>
    <property type="project" value="InterPro"/>
</dbReference>
<keyword evidence="3" id="KW-0539">Nucleus</keyword>
<gene>
    <name evidence="6" type="ORF">CCHLO57077_00013829</name>
</gene>
<sequence>MSTGTPVRSSQRSVRACTACARRKIRCSKTIPCTACIRLNRASSCQREQVVVVTRRRGHGADATGLEDGKKRTLPSLRDSDQTRDVPPIDPHSSSETIGNTAVVEGAPAITYSQPNDPIEEHVFSNRPRQERQQTLNEPQTADSRLTSDRAAALEFLTHGRRNVINQFAGRQGTAESPPSLNPWGKSNVEEPWDLFFTEQNSRTLLALHQSHLSWMHCAVHMPIFRHEFEENLVRRKCNRSWLALYYAILSQTLYHIDDQHLSSLPQPVIASPDASFVLFNKSIEVLFRANFMDDHSIYSVQAICLLIQTAHHFDKSDLICILISTAIRIAQCLALHRLGPDRAISEGSTASINEPANTDRELKKRIWWFLVCHDWFQIPFQNTCQIHPSQFNTPMPTNQPVASQQLASDGTPNIDEAYTSTSWTNYLNHLSVLIWKHHDRMFKAGHPGNCPESIPKLYEEVIRADEELKASYVSLPPSLREVDTSHDVPTADGLPIGLMPGLVLICTAHKASWFFVQDRENCLWCSNVLGVHRHFQLSGFRDRRYAFSQFSCVSIAERSIAAIIDWPDTLQSRIAYRMWTTLTHVISCCINLAFALLFKSENALMHDWVKIRRYLQLGKEIISHEEQRSSLARRGVRLLGAMMELEASSECSVDLEAEIGDLIRCVTVADENYLNMDAADPHHIIFPYSQDLWDSFINDAMASDFFGV</sequence>
<keyword evidence="2" id="KW-0479">Metal-binding</keyword>
<dbReference type="SUPFAM" id="SSF57701">
    <property type="entry name" value="Zn2/Cys6 DNA-binding domain"/>
    <property type="match status" value="1"/>
</dbReference>
<dbReference type="EMBL" id="CABFNP030000902">
    <property type="protein sequence ID" value="CAI6089009.1"/>
    <property type="molecule type" value="Genomic_DNA"/>
</dbReference>
<reference evidence="6" key="1">
    <citation type="submission" date="2023-01" db="EMBL/GenBank/DDBJ databases">
        <authorList>
            <person name="Piombo E."/>
        </authorList>
    </citation>
    <scope>NUCLEOTIDE SEQUENCE</scope>
</reference>
<dbReference type="PANTHER" id="PTHR31001:SF76">
    <property type="entry name" value="ZN(2)-C6 FUNGAL-TYPE DOMAIN-CONTAINING PROTEIN"/>
    <property type="match status" value="1"/>
</dbReference>
<evidence type="ECO:0000256" key="3">
    <source>
        <dbReference type="ARBA" id="ARBA00023242"/>
    </source>
</evidence>
<dbReference type="AlphaFoldDB" id="A0AA35Q3K6"/>
<dbReference type="Gene3D" id="4.10.240.10">
    <property type="entry name" value="Zn(2)-C6 fungal-type DNA-binding domain"/>
    <property type="match status" value="1"/>
</dbReference>
<protein>
    <recommendedName>
        <fullName evidence="5">Zn(2)-C6 fungal-type domain-containing protein</fullName>
    </recommendedName>
</protein>
<dbReference type="GO" id="GO:0000981">
    <property type="term" value="F:DNA-binding transcription factor activity, RNA polymerase II-specific"/>
    <property type="evidence" value="ECO:0007669"/>
    <property type="project" value="InterPro"/>
</dbReference>
<dbReference type="InterPro" id="IPR007219">
    <property type="entry name" value="XnlR_reg_dom"/>
</dbReference>
<evidence type="ECO:0000256" key="4">
    <source>
        <dbReference type="SAM" id="MobiDB-lite"/>
    </source>
</evidence>
<dbReference type="InterPro" id="IPR036864">
    <property type="entry name" value="Zn2-C6_fun-type_DNA-bd_sf"/>
</dbReference>
<dbReference type="InterPro" id="IPR050613">
    <property type="entry name" value="Sec_Metabolite_Reg"/>
</dbReference>
<comment type="caution">
    <text evidence="6">The sequence shown here is derived from an EMBL/GenBank/DDBJ whole genome shotgun (WGS) entry which is preliminary data.</text>
</comment>
<comment type="subcellular location">
    <subcellularLocation>
        <location evidence="1">Nucleus</location>
    </subcellularLocation>
</comment>
<dbReference type="InterPro" id="IPR001138">
    <property type="entry name" value="Zn2Cys6_DnaBD"/>
</dbReference>
<name>A0AA35Q3K6_9HYPO</name>
<feature type="compositionally biased region" description="Basic and acidic residues" evidence="4">
    <location>
        <begin position="119"/>
        <end position="132"/>
    </location>
</feature>
<dbReference type="PANTHER" id="PTHR31001">
    <property type="entry name" value="UNCHARACTERIZED TRANSCRIPTIONAL REGULATORY PROTEIN"/>
    <property type="match status" value="1"/>
</dbReference>
<dbReference type="Pfam" id="PF04082">
    <property type="entry name" value="Fungal_trans"/>
    <property type="match status" value="1"/>
</dbReference>
<dbReference type="CDD" id="cd12148">
    <property type="entry name" value="fungal_TF_MHR"/>
    <property type="match status" value="1"/>
</dbReference>
<dbReference type="GO" id="GO:0005634">
    <property type="term" value="C:nucleus"/>
    <property type="evidence" value="ECO:0007669"/>
    <property type="project" value="UniProtKB-SubCell"/>
</dbReference>